<feature type="transmembrane region" description="Helical" evidence="7">
    <location>
        <begin position="22"/>
        <end position="46"/>
    </location>
</feature>
<dbReference type="Gene3D" id="1.10.3720.10">
    <property type="entry name" value="MetI-like"/>
    <property type="match status" value="1"/>
</dbReference>
<evidence type="ECO:0000256" key="4">
    <source>
        <dbReference type="ARBA" id="ARBA00022692"/>
    </source>
</evidence>
<evidence type="ECO:0000313" key="9">
    <source>
        <dbReference type="EMBL" id="NMN00564.1"/>
    </source>
</evidence>
<dbReference type="InterPro" id="IPR043429">
    <property type="entry name" value="ArtM/GltK/GlnP/TcyL/YhdX-like"/>
</dbReference>
<comment type="similarity">
    <text evidence="7">Belongs to the binding-protein-dependent transport system permease family.</text>
</comment>
<sequence>MAMTPTEAALFEAGGPRARRRILIGTVLSALALAALVAWIVYRFYVKGQLASQYWYFFAQLNVWEFIGMGLVGTLRAALGAGAIALVVGLVLMLGRTSRWAPVRWIATAVIEFFRGTPTLLFIYAMFLVPAQMGLKVSTYWMVVIPVSAYASAVLAEVYRAGVNAVPDGQKEAGISLGLSPAQNFVHVIMPQMFRIVTPTLVTQLVVVVKDTSFGYVVTYPELMVNAKVLIANFSSLVPVYLVVALIYVLVNLAISRFANWLSRRQDAEILKVDTVMPHAVEV</sequence>
<evidence type="ECO:0000256" key="6">
    <source>
        <dbReference type="ARBA" id="ARBA00023136"/>
    </source>
</evidence>
<evidence type="ECO:0000256" key="5">
    <source>
        <dbReference type="ARBA" id="ARBA00022989"/>
    </source>
</evidence>
<evidence type="ECO:0000256" key="1">
    <source>
        <dbReference type="ARBA" id="ARBA00004651"/>
    </source>
</evidence>
<evidence type="ECO:0000259" key="8">
    <source>
        <dbReference type="PROSITE" id="PS50928"/>
    </source>
</evidence>
<dbReference type="InterPro" id="IPR010065">
    <property type="entry name" value="AA_ABC_transptr_permease_3TM"/>
</dbReference>
<evidence type="ECO:0000256" key="7">
    <source>
        <dbReference type="RuleBase" id="RU363032"/>
    </source>
</evidence>
<dbReference type="InterPro" id="IPR000515">
    <property type="entry name" value="MetI-like"/>
</dbReference>
<evidence type="ECO:0000256" key="2">
    <source>
        <dbReference type="ARBA" id="ARBA00022448"/>
    </source>
</evidence>
<dbReference type="RefSeq" id="WP_240945129.1">
    <property type="nucleotide sequence ID" value="NZ_JAAIIH010000007.1"/>
</dbReference>
<proteinExistence type="inferred from homology"/>
<keyword evidence="5 7" id="KW-1133">Transmembrane helix</keyword>
<feature type="transmembrane region" description="Helical" evidence="7">
    <location>
        <begin position="230"/>
        <end position="255"/>
    </location>
</feature>
<comment type="caution">
    <text evidence="9">The sequence shown here is derived from an EMBL/GenBank/DDBJ whole genome shotgun (WGS) entry which is preliminary data.</text>
</comment>
<dbReference type="PROSITE" id="PS50928">
    <property type="entry name" value="ABC_TM1"/>
    <property type="match status" value="1"/>
</dbReference>
<keyword evidence="6 7" id="KW-0472">Membrane</keyword>
<name>A0A7Y0HZ98_9BIFI</name>
<dbReference type="CDD" id="cd06261">
    <property type="entry name" value="TM_PBP2"/>
    <property type="match status" value="1"/>
</dbReference>
<dbReference type="GO" id="GO:0006865">
    <property type="term" value="P:amino acid transport"/>
    <property type="evidence" value="ECO:0007669"/>
    <property type="project" value="TreeGrafter"/>
</dbReference>
<keyword evidence="3" id="KW-1003">Cell membrane</keyword>
<feature type="transmembrane region" description="Helical" evidence="7">
    <location>
        <begin position="105"/>
        <end position="127"/>
    </location>
</feature>
<feature type="transmembrane region" description="Helical" evidence="7">
    <location>
        <begin position="66"/>
        <end position="93"/>
    </location>
</feature>
<reference evidence="9 10" key="1">
    <citation type="submission" date="2020-02" db="EMBL/GenBank/DDBJ databases">
        <title>Characterization of phylogenetic diversity of novel bifidobacterial species isolated in Czech ZOOs.</title>
        <authorList>
            <person name="Lugli G.A."/>
            <person name="Vera N.B."/>
            <person name="Ventura M."/>
        </authorList>
    </citation>
    <scope>NUCLEOTIDE SEQUENCE [LARGE SCALE GENOMIC DNA]</scope>
    <source>
        <strain evidence="9 10">DSM 109958</strain>
    </source>
</reference>
<keyword evidence="10" id="KW-1185">Reference proteome</keyword>
<keyword evidence="4 7" id="KW-0812">Transmembrane</keyword>
<accession>A0A7Y0HZ98</accession>
<dbReference type="PANTHER" id="PTHR30614">
    <property type="entry name" value="MEMBRANE COMPONENT OF AMINO ACID ABC TRANSPORTER"/>
    <property type="match status" value="1"/>
</dbReference>
<dbReference type="AlphaFoldDB" id="A0A7Y0HZ98"/>
<feature type="transmembrane region" description="Helical" evidence="7">
    <location>
        <begin position="139"/>
        <end position="159"/>
    </location>
</feature>
<feature type="domain" description="ABC transmembrane type-1" evidence="8">
    <location>
        <begin position="71"/>
        <end position="259"/>
    </location>
</feature>
<gene>
    <name evidence="9" type="ORF">G1C96_1143</name>
</gene>
<dbReference type="GO" id="GO:0022857">
    <property type="term" value="F:transmembrane transporter activity"/>
    <property type="evidence" value="ECO:0007669"/>
    <property type="project" value="InterPro"/>
</dbReference>
<keyword evidence="2 7" id="KW-0813">Transport</keyword>
<dbReference type="PANTHER" id="PTHR30614:SF21">
    <property type="entry name" value="AMINO ACID ABC TRANSPORTER PERMEASE"/>
    <property type="match status" value="1"/>
</dbReference>
<comment type="subcellular location">
    <subcellularLocation>
        <location evidence="1 7">Cell membrane</location>
        <topology evidence="1 7">Multi-pass membrane protein</topology>
    </subcellularLocation>
</comment>
<dbReference type="Proteomes" id="UP000588277">
    <property type="component" value="Unassembled WGS sequence"/>
</dbReference>
<evidence type="ECO:0000256" key="3">
    <source>
        <dbReference type="ARBA" id="ARBA00022475"/>
    </source>
</evidence>
<dbReference type="NCBIfam" id="TIGR01726">
    <property type="entry name" value="HEQRo_perm_3TM"/>
    <property type="match status" value="1"/>
</dbReference>
<dbReference type="SUPFAM" id="SSF161098">
    <property type="entry name" value="MetI-like"/>
    <property type="match status" value="1"/>
</dbReference>
<protein>
    <submittedName>
        <fullName evidence="9">Amino acid ABC transporter permease</fullName>
    </submittedName>
</protein>
<dbReference type="EMBL" id="JAAIIH010000007">
    <property type="protein sequence ID" value="NMN00564.1"/>
    <property type="molecule type" value="Genomic_DNA"/>
</dbReference>
<evidence type="ECO:0000313" key="10">
    <source>
        <dbReference type="Proteomes" id="UP000588277"/>
    </source>
</evidence>
<dbReference type="Pfam" id="PF00528">
    <property type="entry name" value="BPD_transp_1"/>
    <property type="match status" value="1"/>
</dbReference>
<dbReference type="InterPro" id="IPR035906">
    <property type="entry name" value="MetI-like_sf"/>
</dbReference>
<organism evidence="9 10">
    <name type="scientific">Bifidobacterium moraviense</name>
    <dbReference type="NCBI Taxonomy" id="2675323"/>
    <lineage>
        <taxon>Bacteria</taxon>
        <taxon>Bacillati</taxon>
        <taxon>Actinomycetota</taxon>
        <taxon>Actinomycetes</taxon>
        <taxon>Bifidobacteriales</taxon>
        <taxon>Bifidobacteriaceae</taxon>
        <taxon>Bifidobacterium</taxon>
    </lineage>
</organism>
<dbReference type="GO" id="GO:0043190">
    <property type="term" value="C:ATP-binding cassette (ABC) transporter complex"/>
    <property type="evidence" value="ECO:0007669"/>
    <property type="project" value="InterPro"/>
</dbReference>